<feature type="transmembrane region" description="Helical" evidence="1">
    <location>
        <begin position="57"/>
        <end position="77"/>
    </location>
</feature>
<name>A0AAN9T3F2_PSOTE</name>
<evidence type="ECO:0000256" key="1">
    <source>
        <dbReference type="SAM" id="Phobius"/>
    </source>
</evidence>
<dbReference type="EMBL" id="JAYMYS010000001">
    <property type="protein sequence ID" value="KAK7411487.1"/>
    <property type="molecule type" value="Genomic_DNA"/>
</dbReference>
<evidence type="ECO:0000313" key="2">
    <source>
        <dbReference type="EMBL" id="KAK7411487.1"/>
    </source>
</evidence>
<proteinExistence type="predicted"/>
<dbReference type="Proteomes" id="UP001386955">
    <property type="component" value="Unassembled WGS sequence"/>
</dbReference>
<feature type="transmembrane region" description="Helical" evidence="1">
    <location>
        <begin position="19"/>
        <end position="37"/>
    </location>
</feature>
<keyword evidence="1" id="KW-1133">Transmembrane helix</keyword>
<keyword evidence="3" id="KW-1185">Reference proteome</keyword>
<keyword evidence="1" id="KW-0472">Membrane</keyword>
<dbReference type="AlphaFoldDB" id="A0AAN9T3F2"/>
<feature type="transmembrane region" description="Helical" evidence="1">
    <location>
        <begin position="89"/>
        <end position="110"/>
    </location>
</feature>
<feature type="transmembrane region" description="Helical" evidence="1">
    <location>
        <begin position="116"/>
        <end position="138"/>
    </location>
</feature>
<sequence length="141" mass="16106">MLSELGVLLRHGSRLARRIWMFISPFGLLTYLLAWVVRVDNRLVIECSPNLVLQQDLSYGLDFSVFLMIPCSVRLVSFLQVLICPGSSVCLSTVLILFAFLVIAVLYLLFSTLSVAWLRFYFILFVLPLRVVSCYLVVFPH</sequence>
<reference evidence="2 3" key="1">
    <citation type="submission" date="2024-01" db="EMBL/GenBank/DDBJ databases">
        <title>The genomes of 5 underutilized Papilionoideae crops provide insights into root nodulation and disease resistanc.</title>
        <authorList>
            <person name="Jiang F."/>
        </authorList>
    </citation>
    <scope>NUCLEOTIDE SEQUENCE [LARGE SCALE GENOMIC DNA]</scope>
    <source>
        <strain evidence="2">DUOXIRENSHENG_FW03</strain>
        <tissue evidence="2">Leaves</tissue>
    </source>
</reference>
<evidence type="ECO:0000313" key="3">
    <source>
        <dbReference type="Proteomes" id="UP001386955"/>
    </source>
</evidence>
<protein>
    <recommendedName>
        <fullName evidence="4">Transmembrane protein</fullName>
    </recommendedName>
</protein>
<evidence type="ECO:0008006" key="4">
    <source>
        <dbReference type="Google" id="ProtNLM"/>
    </source>
</evidence>
<gene>
    <name evidence="2" type="ORF">VNO78_02921</name>
</gene>
<accession>A0AAN9T3F2</accession>
<keyword evidence="1" id="KW-0812">Transmembrane</keyword>
<comment type="caution">
    <text evidence="2">The sequence shown here is derived from an EMBL/GenBank/DDBJ whole genome shotgun (WGS) entry which is preliminary data.</text>
</comment>
<organism evidence="2 3">
    <name type="scientific">Psophocarpus tetragonolobus</name>
    <name type="common">Winged bean</name>
    <name type="synonym">Dolichos tetragonolobus</name>
    <dbReference type="NCBI Taxonomy" id="3891"/>
    <lineage>
        <taxon>Eukaryota</taxon>
        <taxon>Viridiplantae</taxon>
        <taxon>Streptophyta</taxon>
        <taxon>Embryophyta</taxon>
        <taxon>Tracheophyta</taxon>
        <taxon>Spermatophyta</taxon>
        <taxon>Magnoliopsida</taxon>
        <taxon>eudicotyledons</taxon>
        <taxon>Gunneridae</taxon>
        <taxon>Pentapetalae</taxon>
        <taxon>rosids</taxon>
        <taxon>fabids</taxon>
        <taxon>Fabales</taxon>
        <taxon>Fabaceae</taxon>
        <taxon>Papilionoideae</taxon>
        <taxon>50 kb inversion clade</taxon>
        <taxon>NPAAA clade</taxon>
        <taxon>indigoferoid/millettioid clade</taxon>
        <taxon>Phaseoleae</taxon>
        <taxon>Psophocarpus</taxon>
    </lineage>
</organism>